<evidence type="ECO:0000313" key="1">
    <source>
        <dbReference type="EMBL" id="KKM23233.1"/>
    </source>
</evidence>
<proteinExistence type="predicted"/>
<accession>A0A0F9KM28</accession>
<sequence length="144" mass="17078">MGIPNYIKFSTTYCSWSNMKTRCFNSNKDSYKHYGGRGITVCNHWLKFDNFLEDMGERPDGMTLDRIDNDGNYKPSNCQWATQKQQCRNKRGNRIMFLEEQSHCLREWADILKVSYGLLENRIRRGWTDYQTLTIPKGGRRCEK</sequence>
<reference evidence="1" key="1">
    <citation type="journal article" date="2015" name="Nature">
        <title>Complex archaea that bridge the gap between prokaryotes and eukaryotes.</title>
        <authorList>
            <person name="Spang A."/>
            <person name="Saw J.H."/>
            <person name="Jorgensen S.L."/>
            <person name="Zaremba-Niedzwiedzka K."/>
            <person name="Martijn J."/>
            <person name="Lind A.E."/>
            <person name="van Eijk R."/>
            <person name="Schleper C."/>
            <person name="Guy L."/>
            <person name="Ettema T.J."/>
        </authorList>
    </citation>
    <scope>NUCLEOTIDE SEQUENCE</scope>
</reference>
<dbReference type="AlphaFoldDB" id="A0A0F9KM28"/>
<name>A0A0F9KM28_9ZZZZ</name>
<protein>
    <submittedName>
        <fullName evidence="1">Uncharacterized protein</fullName>
    </submittedName>
</protein>
<organism evidence="1">
    <name type="scientific">marine sediment metagenome</name>
    <dbReference type="NCBI Taxonomy" id="412755"/>
    <lineage>
        <taxon>unclassified sequences</taxon>
        <taxon>metagenomes</taxon>
        <taxon>ecological metagenomes</taxon>
    </lineage>
</organism>
<gene>
    <name evidence="1" type="ORF">LCGC14_1617290</name>
</gene>
<comment type="caution">
    <text evidence="1">The sequence shown here is derived from an EMBL/GenBank/DDBJ whole genome shotgun (WGS) entry which is preliminary data.</text>
</comment>
<dbReference type="EMBL" id="LAZR01013169">
    <property type="protein sequence ID" value="KKM23233.1"/>
    <property type="molecule type" value="Genomic_DNA"/>
</dbReference>